<evidence type="ECO:0000313" key="2">
    <source>
        <dbReference type="Proteomes" id="UP001371218"/>
    </source>
</evidence>
<comment type="caution">
    <text evidence="1">The sequence shown here is derived from an EMBL/GenBank/DDBJ whole genome shotgun (WGS) entry which is preliminary data.</text>
</comment>
<sequence length="820" mass="90486">MATTPRRHHFSLTSLTPLTPLTPLRACWAARWVCAWLMVFAVSAHASGGDYEMSDSIFAPGLSVDSQALPRYGTGQLGVIQPSYRRVYLMLAWRAAQGHPLSAAEMDQLVVQGWRVQVEGTRNPYSSATAWREARKAAVARLPAGKRPRSKGLPEGSEVFGEFGGGMNCNAYAFVRAEQTLAERQKMPADQGWPAWGGLWLQQQDAVFDACTATPTAGGAPEAAPLLPPLPAGAPPWLQWDRDYQMAAIRFYRRDYQAAREAFLAIAADKASPWRVVAAYLAARSLIRATSDEFGGDAPAGGRQVNAEVREMLATARRELLQVADEYPPAHDLVGWIDMRLRPQERLKGLGAELAEGRLIPHRVGAVNDYLVWLSRLPPQTLVDAPDAMTRWIGVMQACCAPLEMPWWIDTGASQAAESLVGEPLQQRALGVARAQWRATHAPVWLVPLLSQALPPGPKVPAERLLAADERQAALAVPAESPIYLHLRYHLLRLRIAQGDTASADADIAALLADRKQPMSDATRNRFLGLKVQSAQSLADFLATAPRRIVEPMGRPLIDADRASRANPQAAAPAVGLDSDFLGPLYRHLPLATLMAIRQAPELSAERVRLTEIIWTRAALLGQWEVADALADELAQPRTTTRELWRRFKAARTPAEKRDAATVIWVNTPELNPGLALPDPQAYGQCNSVGWSVPQRDDGREGARDDAREDGGETLLWQAPAFLSAAERAQAAEQMRPLLALKDRNPALAPTLMAWAKAHPEDPEAPKALHFFVMSTRKECRRYDADRPNAPPRSHPREAFQLLHKLWPRSEWAKITKYYY</sequence>
<organism evidence="1 2">
    <name type="scientific">Ideonella lacteola</name>
    <dbReference type="NCBI Taxonomy" id="2984193"/>
    <lineage>
        <taxon>Bacteria</taxon>
        <taxon>Pseudomonadati</taxon>
        <taxon>Pseudomonadota</taxon>
        <taxon>Betaproteobacteria</taxon>
        <taxon>Burkholderiales</taxon>
        <taxon>Sphaerotilaceae</taxon>
        <taxon>Ideonella</taxon>
    </lineage>
</organism>
<keyword evidence="2" id="KW-1185">Reference proteome</keyword>
<protein>
    <submittedName>
        <fullName evidence="1">Uncharacterized protein</fullName>
    </submittedName>
</protein>
<evidence type="ECO:0000313" key="1">
    <source>
        <dbReference type="EMBL" id="MEK8032884.1"/>
    </source>
</evidence>
<reference evidence="1 2" key="1">
    <citation type="submission" date="2024-04" db="EMBL/GenBank/DDBJ databases">
        <title>Novel species of the genus Ideonella isolated from streams.</title>
        <authorList>
            <person name="Lu H."/>
        </authorList>
    </citation>
    <scope>NUCLEOTIDE SEQUENCE [LARGE SCALE GENOMIC DNA]</scope>
    <source>
        <strain evidence="1 2">DXS29W</strain>
    </source>
</reference>
<dbReference type="RefSeq" id="WP_341427298.1">
    <property type="nucleotide sequence ID" value="NZ_JBBUTG010000012.1"/>
</dbReference>
<name>A0ABU9BT27_9BURK</name>
<dbReference type="Proteomes" id="UP001371218">
    <property type="component" value="Unassembled WGS sequence"/>
</dbReference>
<proteinExistence type="predicted"/>
<gene>
    <name evidence="1" type="ORF">AACH06_18850</name>
</gene>
<accession>A0ABU9BT27</accession>
<dbReference type="EMBL" id="JBBUTG010000012">
    <property type="protein sequence ID" value="MEK8032884.1"/>
    <property type="molecule type" value="Genomic_DNA"/>
</dbReference>